<dbReference type="Proteomes" id="UP000199361">
    <property type="component" value="Unassembled WGS sequence"/>
</dbReference>
<dbReference type="RefSeq" id="WP_091094351.1">
    <property type="nucleotide sequence ID" value="NZ_FOHX01000032.1"/>
</dbReference>
<dbReference type="STRING" id="568860.SAMN05421811_13225"/>
<name>A0A1I0LWH5_9ACTN</name>
<proteinExistence type="predicted"/>
<sequence length="179" mass="19919">MATRGFLGFVIDRTAKISYAHDDTYPAGVGVLVLTWLRIAAPPLDVLRKQAAAVRVVSPTSRPTPGDIARLAQYTDPCSSQARYWWELLWQTQGDPEKILQAGVIEDASDFPADPHCEWGYMIDLDNKVLEVYRGGQSRPHQRGRFATDTSAGAPWLVMGWTLEDLPTDREFLETLASA</sequence>
<dbReference type="OrthoDB" id="4228440at2"/>
<reference evidence="1 2" key="1">
    <citation type="submission" date="2016-10" db="EMBL/GenBank/DDBJ databases">
        <authorList>
            <person name="de Groot N.N."/>
        </authorList>
    </citation>
    <scope>NUCLEOTIDE SEQUENCE [LARGE SCALE GENOMIC DNA]</scope>
    <source>
        <strain evidence="1 2">CGMCC 4.5598</strain>
    </source>
</reference>
<evidence type="ECO:0000313" key="2">
    <source>
        <dbReference type="Proteomes" id="UP000199361"/>
    </source>
</evidence>
<evidence type="ECO:0000313" key="1">
    <source>
        <dbReference type="EMBL" id="SEU47855.1"/>
    </source>
</evidence>
<gene>
    <name evidence="1" type="ORF">SAMN05421811_13225</name>
</gene>
<dbReference type="EMBL" id="FOHX01000032">
    <property type="protein sequence ID" value="SEU47855.1"/>
    <property type="molecule type" value="Genomic_DNA"/>
</dbReference>
<dbReference type="AlphaFoldDB" id="A0A1I0LWH5"/>
<organism evidence="1 2">
    <name type="scientific">Nonomuraea wenchangensis</name>
    <dbReference type="NCBI Taxonomy" id="568860"/>
    <lineage>
        <taxon>Bacteria</taxon>
        <taxon>Bacillati</taxon>
        <taxon>Actinomycetota</taxon>
        <taxon>Actinomycetes</taxon>
        <taxon>Streptosporangiales</taxon>
        <taxon>Streptosporangiaceae</taxon>
        <taxon>Nonomuraea</taxon>
    </lineage>
</organism>
<protein>
    <submittedName>
        <fullName evidence="1">Uncharacterized protein</fullName>
    </submittedName>
</protein>
<accession>A0A1I0LWH5</accession>
<keyword evidence="2" id="KW-1185">Reference proteome</keyword>